<feature type="non-terminal residue" evidence="2">
    <location>
        <position position="48"/>
    </location>
</feature>
<proteinExistence type="predicted"/>
<reference evidence="2" key="1">
    <citation type="journal article" date="2014" name="Front. Microbiol.">
        <title>High frequency of phylogenetically diverse reductive dehalogenase-homologous genes in deep subseafloor sedimentary metagenomes.</title>
        <authorList>
            <person name="Kawai M."/>
            <person name="Futagami T."/>
            <person name="Toyoda A."/>
            <person name="Takaki Y."/>
            <person name="Nishi S."/>
            <person name="Hori S."/>
            <person name="Arai W."/>
            <person name="Tsubouchi T."/>
            <person name="Morono Y."/>
            <person name="Uchiyama I."/>
            <person name="Ito T."/>
            <person name="Fujiyama A."/>
            <person name="Inagaki F."/>
            <person name="Takami H."/>
        </authorList>
    </citation>
    <scope>NUCLEOTIDE SEQUENCE</scope>
    <source>
        <strain evidence="2">Expedition CK06-06</strain>
    </source>
</reference>
<name>X0XN46_9ZZZZ</name>
<comment type="caution">
    <text evidence="2">The sequence shown here is derived from an EMBL/GenBank/DDBJ whole genome shotgun (WGS) entry which is preliminary data.</text>
</comment>
<organism evidence="2">
    <name type="scientific">marine sediment metagenome</name>
    <dbReference type="NCBI Taxonomy" id="412755"/>
    <lineage>
        <taxon>unclassified sequences</taxon>
        <taxon>metagenomes</taxon>
        <taxon>ecological metagenomes</taxon>
    </lineage>
</organism>
<feature type="region of interest" description="Disordered" evidence="1">
    <location>
        <begin position="1"/>
        <end position="24"/>
    </location>
</feature>
<dbReference type="AlphaFoldDB" id="X0XN46"/>
<dbReference type="EMBL" id="BARS01052674">
    <property type="protein sequence ID" value="GAG44605.1"/>
    <property type="molecule type" value="Genomic_DNA"/>
</dbReference>
<sequence length="48" mass="5282">MAEQSNKTAVAEAGKKGPKIITQQQEQPLEDTVIKIFRCAKVVKGGRR</sequence>
<evidence type="ECO:0000256" key="1">
    <source>
        <dbReference type="SAM" id="MobiDB-lite"/>
    </source>
</evidence>
<gene>
    <name evidence="2" type="ORF">S01H1_78283</name>
</gene>
<accession>X0XN46</accession>
<evidence type="ECO:0000313" key="2">
    <source>
        <dbReference type="EMBL" id="GAG44605.1"/>
    </source>
</evidence>
<protein>
    <submittedName>
        <fullName evidence="2">Uncharacterized protein</fullName>
    </submittedName>
</protein>